<accession>A0ABN6RPS9</accession>
<organism evidence="6 7">
    <name type="scientific">Deinococcus aetherius</name>
    <dbReference type="NCBI Taxonomy" id="200252"/>
    <lineage>
        <taxon>Bacteria</taxon>
        <taxon>Thermotogati</taxon>
        <taxon>Deinococcota</taxon>
        <taxon>Deinococci</taxon>
        <taxon>Deinococcales</taxon>
        <taxon>Deinococcaceae</taxon>
        <taxon>Deinococcus</taxon>
    </lineage>
</organism>
<keyword evidence="3" id="KW-0804">Transcription</keyword>
<keyword evidence="2 4" id="KW-0238">DNA-binding</keyword>
<dbReference type="PANTHER" id="PTHR30055:SF234">
    <property type="entry name" value="HTH-TYPE TRANSCRIPTIONAL REGULATOR BETI"/>
    <property type="match status" value="1"/>
</dbReference>
<sequence length="210" mass="23158">MTAPSLRDRRREKRVQELLGIALEVFAEQGVPGAAIEDIARRALLTRAAFYRYFPDKLSLLRALRVWKLGELARQVGDVVDAEPEPGRRLGRLIEESLEFQQEQEAFFRVFFTSGVSPEALGDDALGPYLALVERELRAEHAAGRLGEWPLDRLAALLTALVFTPSIARSFVKGGERHPPADEAALVERLFRHGAGPGPARGVRAGARGP</sequence>
<evidence type="ECO:0000259" key="5">
    <source>
        <dbReference type="PROSITE" id="PS50977"/>
    </source>
</evidence>
<dbReference type="Pfam" id="PF00440">
    <property type="entry name" value="TetR_N"/>
    <property type="match status" value="1"/>
</dbReference>
<keyword evidence="1" id="KW-0805">Transcription regulation</keyword>
<reference evidence="6" key="1">
    <citation type="submission" date="2022-07" db="EMBL/GenBank/DDBJ databases">
        <title>Complete Genome Sequence of the Radioresistant Bacterium Deinococcus aetherius ST0316, Isolated from the Air Dust collected in Lower Stratosphere above Japan.</title>
        <authorList>
            <person name="Satoh K."/>
            <person name="Hagiwara K."/>
            <person name="Katsumata K."/>
            <person name="Kubo A."/>
            <person name="Yokobori S."/>
            <person name="Yamagishi A."/>
            <person name="Oono Y."/>
            <person name="Narumi I."/>
        </authorList>
    </citation>
    <scope>NUCLEOTIDE SEQUENCE</scope>
    <source>
        <strain evidence="6">ST0316</strain>
        <plasmid evidence="6">pDAETH-1</plasmid>
    </source>
</reference>
<dbReference type="EMBL" id="AP026561">
    <property type="protein sequence ID" value="BDP43853.1"/>
    <property type="molecule type" value="Genomic_DNA"/>
</dbReference>
<dbReference type="Proteomes" id="UP001064971">
    <property type="component" value="Plasmid pDAETH-1"/>
</dbReference>
<dbReference type="InterPro" id="IPR050109">
    <property type="entry name" value="HTH-type_TetR-like_transc_reg"/>
</dbReference>
<dbReference type="InterPro" id="IPR009057">
    <property type="entry name" value="Homeodomain-like_sf"/>
</dbReference>
<evidence type="ECO:0000256" key="3">
    <source>
        <dbReference type="ARBA" id="ARBA00023163"/>
    </source>
</evidence>
<evidence type="ECO:0000313" key="7">
    <source>
        <dbReference type="Proteomes" id="UP001064971"/>
    </source>
</evidence>
<keyword evidence="7" id="KW-1185">Reference proteome</keyword>
<evidence type="ECO:0000313" key="6">
    <source>
        <dbReference type="EMBL" id="BDP43853.1"/>
    </source>
</evidence>
<dbReference type="RefSeq" id="WP_264777694.1">
    <property type="nucleotide sequence ID" value="NZ_AP026561.1"/>
</dbReference>
<evidence type="ECO:0000256" key="1">
    <source>
        <dbReference type="ARBA" id="ARBA00023015"/>
    </source>
</evidence>
<dbReference type="PANTHER" id="PTHR30055">
    <property type="entry name" value="HTH-TYPE TRANSCRIPTIONAL REGULATOR RUTR"/>
    <property type="match status" value="1"/>
</dbReference>
<feature type="domain" description="HTH tetR-type" evidence="5">
    <location>
        <begin position="12"/>
        <end position="72"/>
    </location>
</feature>
<proteinExistence type="predicted"/>
<feature type="DNA-binding region" description="H-T-H motif" evidence="4">
    <location>
        <begin position="35"/>
        <end position="54"/>
    </location>
</feature>
<keyword evidence="6" id="KW-0614">Plasmid</keyword>
<geneLocation type="plasmid" evidence="6 7">
    <name>pDAETH-1</name>
</geneLocation>
<name>A0ABN6RPS9_9DEIO</name>
<dbReference type="PROSITE" id="PS50977">
    <property type="entry name" value="HTH_TETR_2"/>
    <property type="match status" value="1"/>
</dbReference>
<dbReference type="PRINTS" id="PR00455">
    <property type="entry name" value="HTHTETR"/>
</dbReference>
<evidence type="ECO:0000256" key="4">
    <source>
        <dbReference type="PROSITE-ProRule" id="PRU00335"/>
    </source>
</evidence>
<dbReference type="InterPro" id="IPR001647">
    <property type="entry name" value="HTH_TetR"/>
</dbReference>
<dbReference type="SUPFAM" id="SSF46689">
    <property type="entry name" value="Homeodomain-like"/>
    <property type="match status" value="1"/>
</dbReference>
<dbReference type="Gene3D" id="1.10.357.10">
    <property type="entry name" value="Tetracycline Repressor, domain 2"/>
    <property type="match status" value="1"/>
</dbReference>
<protein>
    <recommendedName>
        <fullName evidence="5">HTH tetR-type domain-containing protein</fullName>
    </recommendedName>
</protein>
<gene>
    <name evidence="6" type="ORF">DAETH_38220</name>
</gene>
<evidence type="ECO:0000256" key="2">
    <source>
        <dbReference type="ARBA" id="ARBA00023125"/>
    </source>
</evidence>